<name>A0AAV6U678_9ARAC</name>
<proteinExistence type="predicted"/>
<keyword evidence="2" id="KW-1185">Reference proteome</keyword>
<evidence type="ECO:0000313" key="1">
    <source>
        <dbReference type="EMBL" id="KAG8179685.1"/>
    </source>
</evidence>
<dbReference type="Proteomes" id="UP000827092">
    <property type="component" value="Unassembled WGS sequence"/>
</dbReference>
<dbReference type="EMBL" id="JAFNEN010000608">
    <property type="protein sequence ID" value="KAG8179685.1"/>
    <property type="molecule type" value="Genomic_DNA"/>
</dbReference>
<reference evidence="1 2" key="1">
    <citation type="journal article" date="2022" name="Nat. Ecol. Evol.">
        <title>A masculinizing supergene underlies an exaggerated male reproductive morph in a spider.</title>
        <authorList>
            <person name="Hendrickx F."/>
            <person name="De Corte Z."/>
            <person name="Sonet G."/>
            <person name="Van Belleghem S.M."/>
            <person name="Kostlbacher S."/>
            <person name="Vangestel C."/>
        </authorList>
    </citation>
    <scope>NUCLEOTIDE SEQUENCE [LARGE SCALE GENOMIC DNA]</scope>
    <source>
        <strain evidence="1">W744_W776</strain>
    </source>
</reference>
<dbReference type="AlphaFoldDB" id="A0AAV6U678"/>
<sequence>MGFEGPSAKRLHCPICLGGREKKTRGQDLKDEKCRTCCSLGPIFCIIQCEVMNYPRTPLASLRAILVTVSWC</sequence>
<protein>
    <submittedName>
        <fullName evidence="1">Uncharacterized protein</fullName>
    </submittedName>
</protein>
<comment type="caution">
    <text evidence="1">The sequence shown here is derived from an EMBL/GenBank/DDBJ whole genome shotgun (WGS) entry which is preliminary data.</text>
</comment>
<evidence type="ECO:0000313" key="2">
    <source>
        <dbReference type="Proteomes" id="UP000827092"/>
    </source>
</evidence>
<accession>A0AAV6U678</accession>
<gene>
    <name evidence="1" type="ORF">JTE90_021281</name>
</gene>
<organism evidence="1 2">
    <name type="scientific">Oedothorax gibbosus</name>
    <dbReference type="NCBI Taxonomy" id="931172"/>
    <lineage>
        <taxon>Eukaryota</taxon>
        <taxon>Metazoa</taxon>
        <taxon>Ecdysozoa</taxon>
        <taxon>Arthropoda</taxon>
        <taxon>Chelicerata</taxon>
        <taxon>Arachnida</taxon>
        <taxon>Araneae</taxon>
        <taxon>Araneomorphae</taxon>
        <taxon>Entelegynae</taxon>
        <taxon>Araneoidea</taxon>
        <taxon>Linyphiidae</taxon>
        <taxon>Erigoninae</taxon>
        <taxon>Oedothorax</taxon>
    </lineage>
</organism>